<dbReference type="InterPro" id="IPR023209">
    <property type="entry name" value="DAO"/>
</dbReference>
<dbReference type="EMBL" id="HG316455">
    <property type="protein sequence ID" value="CDF88307.1"/>
    <property type="molecule type" value="Genomic_DNA"/>
</dbReference>
<feature type="binding site" evidence="6">
    <location>
        <position position="307"/>
    </location>
    <ligand>
        <name>D-dopa</name>
        <dbReference type="ChEBI" id="CHEBI:149689"/>
    </ligand>
</feature>
<evidence type="ECO:0000256" key="2">
    <source>
        <dbReference type="ARBA" id="ARBA00006730"/>
    </source>
</evidence>
<evidence type="ECO:0000313" key="8">
    <source>
        <dbReference type="EMBL" id="CDF88307.1"/>
    </source>
</evidence>
<keyword evidence="9" id="KW-1185">Reference proteome</keyword>
<proteinExistence type="inferred from homology"/>
<feature type="binding site" evidence="6">
    <location>
        <begin position="47"/>
        <end position="48"/>
    </location>
    <ligand>
        <name>FAD</name>
        <dbReference type="ChEBI" id="CHEBI:57692"/>
    </ligand>
</feature>
<dbReference type="OrthoDB" id="2015447at2759"/>
<evidence type="ECO:0000256" key="5">
    <source>
        <dbReference type="ARBA" id="ARBA00023002"/>
    </source>
</evidence>
<evidence type="ECO:0000313" key="9">
    <source>
        <dbReference type="Proteomes" id="UP000019375"/>
    </source>
</evidence>
<evidence type="ECO:0000259" key="7">
    <source>
        <dbReference type="Pfam" id="PF01266"/>
    </source>
</evidence>
<feature type="domain" description="FAD dependent oxidoreductase" evidence="7">
    <location>
        <begin position="3"/>
        <end position="345"/>
    </location>
</feature>
<evidence type="ECO:0000256" key="1">
    <source>
        <dbReference type="ARBA" id="ARBA00001974"/>
    </source>
</evidence>
<feature type="binding site" evidence="6">
    <location>
        <position position="201"/>
    </location>
    <ligand>
        <name>FAD</name>
        <dbReference type="ChEBI" id="CHEBI:57692"/>
    </ligand>
</feature>
<dbReference type="Pfam" id="PF01266">
    <property type="entry name" value="DAO"/>
    <property type="match status" value="1"/>
</dbReference>
<feature type="binding site" evidence="6">
    <location>
        <position position="334"/>
    </location>
    <ligand>
        <name>D-dopa</name>
        <dbReference type="ChEBI" id="CHEBI:149689"/>
    </ligand>
</feature>
<name>A0A8J2T4X3_ZYGB2</name>
<evidence type="ECO:0000256" key="4">
    <source>
        <dbReference type="ARBA" id="ARBA00022827"/>
    </source>
</evidence>
<dbReference type="AlphaFoldDB" id="A0A8J2T4X3"/>
<dbReference type="GO" id="GO:0019478">
    <property type="term" value="P:D-amino acid catabolic process"/>
    <property type="evidence" value="ECO:0007669"/>
    <property type="project" value="TreeGrafter"/>
</dbReference>
<evidence type="ECO:0000256" key="3">
    <source>
        <dbReference type="ARBA" id="ARBA00022630"/>
    </source>
</evidence>
<keyword evidence="4 6" id="KW-0274">FAD</keyword>
<dbReference type="SUPFAM" id="SSF54373">
    <property type="entry name" value="FAD-linked reductases, C-terminal domain"/>
    <property type="match status" value="1"/>
</dbReference>
<dbReference type="PIRSF" id="PIRSF000189">
    <property type="entry name" value="D-aa_oxidase"/>
    <property type="match status" value="1"/>
</dbReference>
<accession>A0A8J2T4X3</accession>
<reference evidence="9" key="1">
    <citation type="journal article" date="2013" name="Genome Announc.">
        <title>Genome sequence of the food spoilage yeast Zygosaccharomyces bailii CLIB 213(T).</title>
        <authorList>
            <person name="Galeote V."/>
            <person name="Bigey F."/>
            <person name="Devillers H."/>
            <person name="Neuveglise C."/>
            <person name="Dequin S."/>
        </authorList>
    </citation>
    <scope>NUCLEOTIDE SEQUENCE [LARGE SCALE GENOMIC DNA]</scope>
    <source>
        <strain evidence="9">CLIB 213 / ATCC 58445 / CBS 680 / CCRC 21525 / NBRC 1098 / NCYC 1416 / NRRL Y-2227</strain>
    </source>
</reference>
<organism evidence="8 9">
    <name type="scientific">Zygosaccharomyces bailii (strain CLIB 213 / ATCC 58445 / CBS 680 / BCRC 21525 / NBRC 1098 / NCYC 1416 / NRRL Y-2227)</name>
    <dbReference type="NCBI Taxonomy" id="1333698"/>
    <lineage>
        <taxon>Eukaryota</taxon>
        <taxon>Fungi</taxon>
        <taxon>Dikarya</taxon>
        <taxon>Ascomycota</taxon>
        <taxon>Saccharomycotina</taxon>
        <taxon>Saccharomycetes</taxon>
        <taxon>Saccharomycetales</taxon>
        <taxon>Saccharomycetaceae</taxon>
        <taxon>Zygosaccharomyces</taxon>
    </lineage>
</organism>
<sequence length="357" mass="39742">MSVTIVGGGIVGLYTAYCLVEFAHVPASQICIVGKYLPGDQSASGYTSPWAGGNWSCISPSDENTLFYDRFTYENLGKLQQTLLKHFEGRDGEWLGLARRPTRELWDYVPAERKIASLESYLEEYRVLSQAELDQFRPSPPAFGITFKTWNFNCPVFLYNMAEFLRSRGVKFVRAELTHLAQATAYVNGEFKGKRMIFNCTGLGAHDLGGVKDHKVYPARGQVVVVRAPHVNENCLRWGRDYATYVIPRPGAVKELVLGGFLQVDNWNAQDASLAETEDILQRTTTLLPKIGNRSDLQILRVAAGLRPARYGGPRLERELQDGLVIVHNYGASGYGYQGGLGMGYRAMKLALAESKL</sequence>
<dbReference type="Proteomes" id="UP000019375">
    <property type="component" value="Unassembled WGS sequence"/>
</dbReference>
<dbReference type="Gene3D" id="3.30.9.10">
    <property type="entry name" value="D-Amino Acid Oxidase, subunit A, domain 2"/>
    <property type="match status" value="1"/>
</dbReference>
<protein>
    <submittedName>
        <fullName evidence="8">BN860_06986g1_1</fullName>
    </submittedName>
</protein>
<dbReference type="PANTHER" id="PTHR11530:SF11">
    <property type="entry name" value="D-ASPARTATE OXIDASE"/>
    <property type="match status" value="1"/>
</dbReference>
<dbReference type="PANTHER" id="PTHR11530">
    <property type="entry name" value="D-AMINO ACID OXIDASE"/>
    <property type="match status" value="1"/>
</dbReference>
<evidence type="ECO:0000256" key="6">
    <source>
        <dbReference type="PIRSR" id="PIRSR000189-1"/>
    </source>
</evidence>
<dbReference type="SUPFAM" id="SSF51971">
    <property type="entry name" value="Nucleotide-binding domain"/>
    <property type="match status" value="1"/>
</dbReference>
<keyword evidence="5" id="KW-0560">Oxidoreductase</keyword>
<comment type="cofactor">
    <cofactor evidence="1 6">
        <name>FAD</name>
        <dbReference type="ChEBI" id="CHEBI:57692"/>
    </cofactor>
</comment>
<dbReference type="GO" id="GO:0071949">
    <property type="term" value="F:FAD binding"/>
    <property type="evidence" value="ECO:0007669"/>
    <property type="project" value="InterPro"/>
</dbReference>
<keyword evidence="3" id="KW-0285">Flavoprotein</keyword>
<feature type="binding site" evidence="6">
    <location>
        <position position="245"/>
    </location>
    <ligand>
        <name>D-dopa</name>
        <dbReference type="ChEBI" id="CHEBI:149689"/>
    </ligand>
</feature>
<dbReference type="Gene3D" id="3.40.50.720">
    <property type="entry name" value="NAD(P)-binding Rossmann-like Domain"/>
    <property type="match status" value="1"/>
</dbReference>
<dbReference type="GO" id="GO:0003884">
    <property type="term" value="F:D-amino-acid oxidase activity"/>
    <property type="evidence" value="ECO:0007669"/>
    <property type="project" value="InterPro"/>
</dbReference>
<comment type="similarity">
    <text evidence="2">Belongs to the DAMOX/DASOX family.</text>
</comment>
<dbReference type="GO" id="GO:0005737">
    <property type="term" value="C:cytoplasm"/>
    <property type="evidence" value="ECO:0007669"/>
    <property type="project" value="TreeGrafter"/>
</dbReference>
<gene>
    <name evidence="8" type="ORF">BN860_06986g</name>
</gene>
<dbReference type="InterPro" id="IPR006076">
    <property type="entry name" value="FAD-dep_OxRdtase"/>
</dbReference>